<dbReference type="Pfam" id="PF03658">
    <property type="entry name" value="Ub-RnfH"/>
    <property type="match status" value="1"/>
</dbReference>
<keyword evidence="4" id="KW-1185">Reference proteome</keyword>
<comment type="caution">
    <text evidence="3">The sequence shown here is derived from an EMBL/GenBank/DDBJ whole genome shotgun (WGS) entry which is preliminary data.</text>
</comment>
<organism evidence="3 4">
    <name type="scientific">Fulvimonas yonginensis</name>
    <dbReference type="NCBI Taxonomy" id="1495200"/>
    <lineage>
        <taxon>Bacteria</taxon>
        <taxon>Pseudomonadati</taxon>
        <taxon>Pseudomonadota</taxon>
        <taxon>Gammaproteobacteria</taxon>
        <taxon>Lysobacterales</taxon>
        <taxon>Rhodanobacteraceae</taxon>
        <taxon>Fulvimonas</taxon>
    </lineage>
</organism>
<dbReference type="InterPro" id="IPR005346">
    <property type="entry name" value="RnfH"/>
</dbReference>
<accession>A0ABU8JGW6</accession>
<dbReference type="NCBIfam" id="NF002490">
    <property type="entry name" value="PRK01777.1"/>
    <property type="match status" value="1"/>
</dbReference>
<proteinExistence type="inferred from homology"/>
<dbReference type="InterPro" id="IPR016155">
    <property type="entry name" value="Mopterin_synth/thiamin_S_b"/>
</dbReference>
<dbReference type="PANTHER" id="PTHR37483:SF1">
    <property type="entry name" value="UPF0125 PROTEIN RATB"/>
    <property type="match status" value="1"/>
</dbReference>
<name>A0ABU8JGW6_9GAMM</name>
<dbReference type="Proteomes" id="UP001381174">
    <property type="component" value="Unassembled WGS sequence"/>
</dbReference>
<reference evidence="3 4" key="1">
    <citation type="journal article" date="2014" name="Int. J. Syst. Evol. Microbiol.">
        <title>Fulvimonas yonginensis sp. nov., isolated from greenhouse soil, and emended description of the genus Fulvimonas.</title>
        <authorList>
            <person name="Ahn J.H."/>
            <person name="Kim S.J."/>
            <person name="Weon H.Y."/>
            <person name="Hong S.B."/>
            <person name="Seok S.J."/>
            <person name="Kwon S.W."/>
        </authorList>
    </citation>
    <scope>NUCLEOTIDE SEQUENCE [LARGE SCALE GENOMIC DNA]</scope>
    <source>
        <strain evidence="3 4">KACC 16952</strain>
    </source>
</reference>
<evidence type="ECO:0000313" key="4">
    <source>
        <dbReference type="Proteomes" id="UP001381174"/>
    </source>
</evidence>
<protein>
    <recommendedName>
        <fullName evidence="2">UPF0125 protein WAT24_16290</fullName>
    </recommendedName>
</protein>
<dbReference type="HAMAP" id="MF_00460">
    <property type="entry name" value="UPF0125_RnfH"/>
    <property type="match status" value="1"/>
</dbReference>
<dbReference type="InterPro" id="IPR037021">
    <property type="entry name" value="RnfH_sf"/>
</dbReference>
<evidence type="ECO:0000256" key="1">
    <source>
        <dbReference type="ARBA" id="ARBA00010645"/>
    </source>
</evidence>
<gene>
    <name evidence="3" type="ORF">WAT24_16290</name>
</gene>
<dbReference type="Gene3D" id="3.10.20.280">
    <property type="entry name" value="RnfH-like"/>
    <property type="match status" value="1"/>
</dbReference>
<dbReference type="RefSeq" id="WP_336808953.1">
    <property type="nucleotide sequence ID" value="NZ_JBBBNY010000021.1"/>
</dbReference>
<comment type="similarity">
    <text evidence="1 2">Belongs to the UPF0125 (RnfH) family.</text>
</comment>
<dbReference type="PANTHER" id="PTHR37483">
    <property type="entry name" value="UPF0125 PROTEIN RATB"/>
    <property type="match status" value="1"/>
</dbReference>
<dbReference type="SUPFAM" id="SSF54285">
    <property type="entry name" value="MoaD/ThiS"/>
    <property type="match status" value="1"/>
</dbReference>
<sequence>MAEIAVEVVLALPGRVVLRRLTLGTGATVAQAIAAADLGEDAAWVNPQRLGIFGRRVTPEQPLRDGDRVEIYRPLALDPKDARRRRVRGK</sequence>
<evidence type="ECO:0000313" key="3">
    <source>
        <dbReference type="EMBL" id="MEI7038313.1"/>
    </source>
</evidence>
<evidence type="ECO:0000256" key="2">
    <source>
        <dbReference type="HAMAP-Rule" id="MF_00460"/>
    </source>
</evidence>
<dbReference type="EMBL" id="JBBBNY010000021">
    <property type="protein sequence ID" value="MEI7038313.1"/>
    <property type="molecule type" value="Genomic_DNA"/>
</dbReference>